<name>A0A5C6JXH5_9ACTN</name>
<dbReference type="AlphaFoldDB" id="A0A5C6JXH5"/>
<reference evidence="1" key="1">
    <citation type="journal article" date="2019" name="Microbiol. Resour. Announc.">
        <title>Draft Genomic Sequences of Streptomyces misionensis and Streptomyces albidoflavus, bacteria applied for phytopathogen biocontrol.</title>
        <authorList>
            <person name="Pylro V."/>
            <person name="Dias A."/>
            <person name="Andreote F."/>
            <person name="Varani A."/>
            <person name="Andreote C."/>
            <person name="Bernardo E."/>
            <person name="Martins T."/>
        </authorList>
    </citation>
    <scope>NUCLEOTIDE SEQUENCE [LARGE SCALE GENOMIC DNA]</scope>
    <source>
        <strain evidence="1">66</strain>
    </source>
</reference>
<gene>
    <name evidence="1" type="ORF">FRZ03_09935</name>
</gene>
<dbReference type="RefSeq" id="WP_146464789.1">
    <property type="nucleotide sequence ID" value="NZ_VOGW01000055.1"/>
</dbReference>
<accession>A0A5C6JXH5</accession>
<evidence type="ECO:0000313" key="2">
    <source>
        <dbReference type="Proteomes" id="UP000320481"/>
    </source>
</evidence>
<protein>
    <recommendedName>
        <fullName evidence="3">Immunity protein 10</fullName>
    </recommendedName>
</protein>
<keyword evidence="2" id="KW-1185">Reference proteome</keyword>
<organism evidence="1 2">
    <name type="scientific">Streptomyces misionensis</name>
    <dbReference type="NCBI Taxonomy" id="67331"/>
    <lineage>
        <taxon>Bacteria</taxon>
        <taxon>Bacillati</taxon>
        <taxon>Actinomycetota</taxon>
        <taxon>Actinomycetes</taxon>
        <taxon>Kitasatosporales</taxon>
        <taxon>Streptomycetaceae</taxon>
        <taxon>Streptomyces</taxon>
    </lineage>
</organism>
<sequence>MELIIHEINQDEEYKTYTLALFTSWGDDVKGFEFQRSLRGPDDRRAPRPPFDSYCVVNEGHNTSFGGVTNVASQDGVLKIEFSEKAQEELGLPTSDVSLVLNLSSDDIEKVKAGLAHVFSYGPDGALPRIIGLSVDN</sequence>
<proteinExistence type="predicted"/>
<evidence type="ECO:0000313" key="1">
    <source>
        <dbReference type="EMBL" id="TWV53461.1"/>
    </source>
</evidence>
<comment type="caution">
    <text evidence="1">The sequence shown here is derived from an EMBL/GenBank/DDBJ whole genome shotgun (WGS) entry which is preliminary data.</text>
</comment>
<dbReference type="Proteomes" id="UP000320481">
    <property type="component" value="Unassembled WGS sequence"/>
</dbReference>
<evidence type="ECO:0008006" key="3">
    <source>
        <dbReference type="Google" id="ProtNLM"/>
    </source>
</evidence>
<dbReference type="EMBL" id="VOGW01000055">
    <property type="protein sequence ID" value="TWV53461.1"/>
    <property type="molecule type" value="Genomic_DNA"/>
</dbReference>